<sequence length="1728" mass="192912">MANVETPERAPRSAQPPHTRSEEPESPINTDLRGNKRRQRAHTRAEPSIGSTAPTSYNQAVSEAVRQRIQAAQKATNLHHSIITDLATAVDRCLGKYTDPDGARVAKDLQQKVLRAINTSLITPLITPPNSGSDSDTTHRSWADGAATTKAATAAPKQLAQTPRRPLNTDNRILIAVGAEARLQRASPFAARMAIVKAIKEITPSDIPTAKHIKTGWAITPRNDKIKALLMGQENRELMIRAVEGESARLPERWVNYAVQGVESSYRTITGENRDRTGELPALQTWTHGGKDNLDYIFHQTRTIVSPIWDGRLRARDKEELTCNAARPRLPRVLQNQPLHKASPLHDMQQNNGNSPGTTRRTMQRHTKVRQLPRPISSNPRQVPSSPNEGERPTHPTHKGELKVIREAGDRASEAMQPARGRQTGSTVETSIEITDGDIANTTEPVGTPTDASKRSRQDVNNLNTATVREPATTLGTRRSKRTAATTQDLNLARMSARSVQPSTADQDPNTSSSEHADTEMSLGSICIQEPFTLTGTRTSTHPGFHMISPVISWNNPTTWGTDRPRVLTYTRKSPNIRATLIHPRISRDVLWIEANGYRILNVYRQPQNDSTFQYLTALTPPRNCLIGGDLNARHELFEPGSTSANRGAEIARWATQNDIPYIGEAGNPTHRAGHVLDVSFSNIPFARTTVREDMYTGSDHFTLVTVLPSRGRAVLEQHHYRVHERNIDRFAGLVQLYTVGVQPISNSAPADVIDASIARITQAIGDAMHAAEHQIEKKATPPHGGQRTVEWQATRAFLATVRKAKRTYWQQRIDGCNNDKDLYKLVGWHKLSFDQRDTPLVIEGRTITAPLEKAEALREAILDRFSAEDDLLEPPPLDNDPQTTPLPWDTYISMEETERYVIGVSSTSPGPDQVTVRLLKACWEHIRHLVLGIYRACMEQGHYPAAWKTVEVAMIPKVGKKDKSSPRSMRPIALSSCLGKGLERIIARRIAHTAMAFDILSPQHGGALPKRSAMDLATAFTHDVEMAWSRHEHVSMLTLDVQGAFDALLKNRLLHRMRQQGWPPLLRKFIQNFLSERRVRVRLGNVTTPVHRVACGTPQGSPLSPVLYTLYLAELLNQDRKLRFGYADDINLYRVSHSLDENVALLAEDLKSINEWGAANKITFAPEKRELIHLTRQKGLHAPPIQLEDQTIHPIAPAQGGSQTALRWLGVWFDRGLTFKKHVAERAAQARKVANHLRSLANTAHGPPAGSLRKAAITCILPILLYGAETWYEGRTKNPRIARVSRKPTVSTRVGWHLTTIDQALIAATKAILPAWRTTPNAVLLREAAMPSAQVALEEAKLRFAVHLRTIDDKHPLTNRTTLPLVIRGRAAGNRRIPRSKVQRVAQLLPATPRNVLASPHFSDGSRQDPTQGQGKDIAAQNFTIWWESLGQETITVFSDGSEQQINGTRVVTYGYAIYQGQAAVATGQGSLNALSHVFDAEAIGACRGLKHALQLSLPSQREIVLCIDSTSVIWGIRGTAPTSSQWAFLQIHGAMEAYNVKTRWAPGHMKIVGNELADQLADSEAKDPHQPYGMAASPTRSGIRTVGRRLLEHTRDTWWQDKSSRLSAWYTQWQLPYDTRRTPAALWLPRRILAKVLMIRSTHGDFEWYHRKFNHEDTSKCLCGRPKTPEHLVFCKRATTHFKKWPLRPIVPPRTRQEGLAYLAQLIDQPQEFETFVKVTNSFYNE</sequence>
<comment type="caution">
    <text evidence="4">The sequence shown here is derived from an EMBL/GenBank/DDBJ whole genome shotgun (WGS) entry which is preliminary data.</text>
</comment>
<dbReference type="InterPro" id="IPR002156">
    <property type="entry name" value="RNaseH_domain"/>
</dbReference>
<feature type="compositionally biased region" description="Polar residues" evidence="1">
    <location>
        <begin position="49"/>
        <end position="61"/>
    </location>
</feature>
<feature type="compositionally biased region" description="Basic and acidic residues" evidence="1">
    <location>
        <begin position="389"/>
        <end position="413"/>
    </location>
</feature>
<dbReference type="CDD" id="cd09276">
    <property type="entry name" value="Rnase_HI_RT_non_LTR"/>
    <property type="match status" value="1"/>
</dbReference>
<dbReference type="PANTHER" id="PTHR33481:SF1">
    <property type="entry name" value="ENDONUCLEASE_EXONUCLEASE_PHOSPHATASE DOMAIN-CONTAINING PROTEIN-RELATED"/>
    <property type="match status" value="1"/>
</dbReference>
<evidence type="ECO:0000259" key="3">
    <source>
        <dbReference type="PROSITE" id="PS50879"/>
    </source>
</evidence>
<dbReference type="PROSITE" id="PS50878">
    <property type="entry name" value="RT_POL"/>
    <property type="match status" value="1"/>
</dbReference>
<evidence type="ECO:0000256" key="1">
    <source>
        <dbReference type="SAM" id="MobiDB-lite"/>
    </source>
</evidence>
<evidence type="ECO:0000313" key="5">
    <source>
        <dbReference type="Proteomes" id="UP000245464"/>
    </source>
</evidence>
<dbReference type="Pfam" id="PF14529">
    <property type="entry name" value="Exo_endo_phos_2"/>
    <property type="match status" value="1"/>
</dbReference>
<dbReference type="InterPro" id="IPR043502">
    <property type="entry name" value="DNA/RNA_pol_sf"/>
</dbReference>
<dbReference type="CDD" id="cd01650">
    <property type="entry name" value="RT_nLTR_like"/>
    <property type="match status" value="1"/>
</dbReference>
<feature type="region of interest" description="Disordered" evidence="1">
    <location>
        <begin position="1"/>
        <end position="61"/>
    </location>
</feature>
<dbReference type="Pfam" id="PF00078">
    <property type="entry name" value="RVT_1"/>
    <property type="match status" value="1"/>
</dbReference>
<dbReference type="InterPro" id="IPR036691">
    <property type="entry name" value="Endo/exonu/phosph_ase_sf"/>
</dbReference>
<dbReference type="PANTHER" id="PTHR33481">
    <property type="entry name" value="REVERSE TRANSCRIPTASE"/>
    <property type="match status" value="1"/>
</dbReference>
<dbReference type="SUPFAM" id="SSF56672">
    <property type="entry name" value="DNA/RNA polymerases"/>
    <property type="match status" value="1"/>
</dbReference>
<dbReference type="InterPro" id="IPR012337">
    <property type="entry name" value="RNaseH-like_sf"/>
</dbReference>
<feature type="domain" description="RNase H type-1" evidence="3">
    <location>
        <begin position="1432"/>
        <end position="1568"/>
    </location>
</feature>
<evidence type="ECO:0000313" key="4">
    <source>
        <dbReference type="EMBL" id="KAF7573525.1"/>
    </source>
</evidence>
<dbReference type="KEGG" id="ptrr:90956074"/>
<feature type="compositionally biased region" description="Polar residues" evidence="1">
    <location>
        <begin position="376"/>
        <end position="388"/>
    </location>
</feature>
<dbReference type="SUPFAM" id="SSF56219">
    <property type="entry name" value="DNase I-like"/>
    <property type="match status" value="1"/>
</dbReference>
<dbReference type="EMBL" id="NQIK02000003">
    <property type="protein sequence ID" value="KAF7573525.1"/>
    <property type="molecule type" value="Genomic_DNA"/>
</dbReference>
<dbReference type="Gene3D" id="3.30.420.10">
    <property type="entry name" value="Ribonuclease H-like superfamily/Ribonuclease H"/>
    <property type="match status" value="1"/>
</dbReference>
<dbReference type="PROSITE" id="PS50879">
    <property type="entry name" value="RNASE_H_1"/>
    <property type="match status" value="1"/>
</dbReference>
<dbReference type="GeneID" id="90956074"/>
<evidence type="ECO:0000259" key="2">
    <source>
        <dbReference type="PROSITE" id="PS50878"/>
    </source>
</evidence>
<evidence type="ECO:0008006" key="6">
    <source>
        <dbReference type="Google" id="ProtNLM"/>
    </source>
</evidence>
<dbReference type="GO" id="GO:0004523">
    <property type="term" value="F:RNA-DNA hybrid ribonuclease activity"/>
    <property type="evidence" value="ECO:0007669"/>
    <property type="project" value="InterPro"/>
</dbReference>
<protein>
    <recommendedName>
        <fullName evidence="6">Reverse transcriptase</fullName>
    </recommendedName>
</protein>
<dbReference type="SUPFAM" id="SSF53098">
    <property type="entry name" value="Ribonuclease H-like"/>
    <property type="match status" value="1"/>
</dbReference>
<feature type="region of interest" description="Disordered" evidence="1">
    <location>
        <begin position="341"/>
        <end position="520"/>
    </location>
</feature>
<dbReference type="Gene3D" id="3.60.10.10">
    <property type="entry name" value="Endonuclease/exonuclease/phosphatase"/>
    <property type="match status" value="1"/>
</dbReference>
<feature type="compositionally biased region" description="Polar residues" evidence="1">
    <location>
        <begin position="498"/>
        <end position="514"/>
    </location>
</feature>
<dbReference type="InterPro" id="IPR036397">
    <property type="entry name" value="RNaseH_sf"/>
</dbReference>
<organism evidence="4 5">
    <name type="scientific">Pyrenophora tritici-repentis</name>
    <dbReference type="NCBI Taxonomy" id="45151"/>
    <lineage>
        <taxon>Eukaryota</taxon>
        <taxon>Fungi</taxon>
        <taxon>Dikarya</taxon>
        <taxon>Ascomycota</taxon>
        <taxon>Pezizomycotina</taxon>
        <taxon>Dothideomycetes</taxon>
        <taxon>Pleosporomycetidae</taxon>
        <taxon>Pleosporales</taxon>
        <taxon>Pleosporineae</taxon>
        <taxon>Pleosporaceae</taxon>
        <taxon>Pyrenophora</taxon>
    </lineage>
</organism>
<dbReference type="RefSeq" id="XP_065963558.1">
    <property type="nucleotide sequence ID" value="XM_066106620.1"/>
</dbReference>
<reference evidence="4" key="1">
    <citation type="journal article" date="2018" name="BMC Genomics">
        <title>Comparative genomics of the wheat fungal pathogen Pyrenophora tritici-repentis reveals chromosomal variations and genome plasticity.</title>
        <authorList>
            <person name="Moolhuijzen P."/>
            <person name="See P.T."/>
            <person name="Hane J.K."/>
            <person name="Shi G."/>
            <person name="Liu Z."/>
            <person name="Oliver R.P."/>
            <person name="Moffat C.S."/>
        </authorList>
    </citation>
    <scope>NUCLEOTIDE SEQUENCE [LARGE SCALE GENOMIC DNA]</scope>
    <source>
        <strain evidence="4">M4</strain>
    </source>
</reference>
<feature type="compositionally biased region" description="Basic and acidic residues" evidence="1">
    <location>
        <begin position="1"/>
        <end position="11"/>
    </location>
</feature>
<gene>
    <name evidence="4" type="ORF">PtrM4_084300</name>
</gene>
<dbReference type="Proteomes" id="UP000245464">
    <property type="component" value="Chromosome 3"/>
</dbReference>
<accession>A0A834S177</accession>
<feature type="domain" description="Reverse transcriptase" evidence="2">
    <location>
        <begin position="937"/>
        <end position="1214"/>
    </location>
</feature>
<name>A0A834S177_9PLEO</name>
<dbReference type="InterPro" id="IPR005135">
    <property type="entry name" value="Endo/exonuclease/phosphatase"/>
</dbReference>
<feature type="compositionally biased region" description="Basic residues" evidence="1">
    <location>
        <begin position="362"/>
        <end position="371"/>
    </location>
</feature>
<dbReference type="GO" id="GO:0003676">
    <property type="term" value="F:nucleic acid binding"/>
    <property type="evidence" value="ECO:0007669"/>
    <property type="project" value="InterPro"/>
</dbReference>
<feature type="compositionally biased region" description="Polar residues" evidence="1">
    <location>
        <begin position="423"/>
        <end position="433"/>
    </location>
</feature>
<proteinExistence type="predicted"/>
<feature type="compositionally biased region" description="Polar residues" evidence="1">
    <location>
        <begin position="348"/>
        <end position="361"/>
    </location>
</feature>
<dbReference type="InterPro" id="IPR000477">
    <property type="entry name" value="RT_dom"/>
</dbReference>